<dbReference type="PANTHER" id="PTHR43861">
    <property type="entry name" value="TRANS-ACONITATE 2-METHYLTRANSFERASE-RELATED"/>
    <property type="match status" value="1"/>
</dbReference>
<dbReference type="Gene3D" id="2.20.25.110">
    <property type="entry name" value="S-adenosyl-L-methionine-dependent methyltransferases"/>
    <property type="match status" value="1"/>
</dbReference>
<evidence type="ECO:0000256" key="1">
    <source>
        <dbReference type="ARBA" id="ARBA00022679"/>
    </source>
</evidence>
<evidence type="ECO:0000313" key="4">
    <source>
        <dbReference type="Proteomes" id="UP000036867"/>
    </source>
</evidence>
<dbReference type="Proteomes" id="UP000036867">
    <property type="component" value="Unassembled WGS sequence"/>
</dbReference>
<gene>
    <name evidence="3" type="ORF">AMD00_04645</name>
</gene>
<protein>
    <recommendedName>
        <fullName evidence="2">Methyltransferase domain-containing protein</fullName>
    </recommendedName>
</protein>
<dbReference type="CDD" id="cd02440">
    <property type="entry name" value="AdoMet_MTases"/>
    <property type="match status" value="1"/>
</dbReference>
<feature type="domain" description="Methyltransferase" evidence="2">
    <location>
        <begin position="44"/>
        <end position="139"/>
    </location>
</feature>
<comment type="caution">
    <text evidence="3">The sequence shown here is derived from an EMBL/GenBank/DDBJ whole genome shotgun (WGS) entry which is preliminary data.</text>
</comment>
<dbReference type="GeneID" id="301135390"/>
<dbReference type="EMBL" id="LILB01000001">
    <property type="protein sequence ID" value="KOO51740.1"/>
    <property type="molecule type" value="Genomic_DNA"/>
</dbReference>
<dbReference type="InterPro" id="IPR029063">
    <property type="entry name" value="SAM-dependent_MTases_sf"/>
</dbReference>
<dbReference type="AlphaFoldDB" id="A0A0M0LKY2"/>
<dbReference type="Gene3D" id="3.40.50.150">
    <property type="entry name" value="Vaccinia Virus protein VP39"/>
    <property type="match status" value="1"/>
</dbReference>
<dbReference type="OrthoDB" id="9811589at2"/>
<dbReference type="GO" id="GO:0016740">
    <property type="term" value="F:transferase activity"/>
    <property type="evidence" value="ECO:0007669"/>
    <property type="project" value="UniProtKB-KW"/>
</dbReference>
<accession>A0A0M0LKY2</accession>
<keyword evidence="4" id="KW-1185">Reference proteome</keyword>
<proteinExistence type="predicted"/>
<dbReference type="Pfam" id="PF13649">
    <property type="entry name" value="Methyltransf_25"/>
    <property type="match status" value="1"/>
</dbReference>
<evidence type="ECO:0000259" key="2">
    <source>
        <dbReference type="Pfam" id="PF13649"/>
    </source>
</evidence>
<dbReference type="RefSeq" id="WP_053415899.1">
    <property type="nucleotide sequence ID" value="NZ_LILB01000001.1"/>
</dbReference>
<evidence type="ECO:0000313" key="3">
    <source>
        <dbReference type="EMBL" id="KOO51740.1"/>
    </source>
</evidence>
<dbReference type="STRING" id="263475.AMD00_04645"/>
<keyword evidence="1" id="KW-0808">Transferase</keyword>
<dbReference type="InterPro" id="IPR041698">
    <property type="entry name" value="Methyltransf_25"/>
</dbReference>
<dbReference type="PATRIC" id="fig|263475.3.peg.1336"/>
<dbReference type="SUPFAM" id="SSF53335">
    <property type="entry name" value="S-adenosyl-L-methionine-dependent methyltransferases"/>
    <property type="match status" value="1"/>
</dbReference>
<reference evidence="4" key="1">
    <citation type="submission" date="2015-08" db="EMBL/GenBank/DDBJ databases">
        <title>Fjat-10028 dsm 16317.</title>
        <authorList>
            <person name="Liu B."/>
            <person name="Wang J."/>
            <person name="Zhu Y."/>
            <person name="Liu G."/>
            <person name="Chen Q."/>
            <person name="Chen Z."/>
            <person name="Lan J."/>
            <person name="Che J."/>
            <person name="Ge C."/>
            <person name="Shi H."/>
            <person name="Pan Z."/>
            <person name="Liu X."/>
        </authorList>
    </citation>
    <scope>NUCLEOTIDE SEQUENCE [LARGE SCALE GENOMIC DNA]</scope>
    <source>
        <strain evidence="4">DSM 16317</strain>
    </source>
</reference>
<organism evidence="3 4">
    <name type="scientific">Viridibacillus arvi</name>
    <dbReference type="NCBI Taxonomy" id="263475"/>
    <lineage>
        <taxon>Bacteria</taxon>
        <taxon>Bacillati</taxon>
        <taxon>Bacillota</taxon>
        <taxon>Bacilli</taxon>
        <taxon>Bacillales</taxon>
        <taxon>Caryophanaceae</taxon>
        <taxon>Viridibacillus</taxon>
    </lineage>
</organism>
<sequence length="256" mass="29768">MTLDIFEKNLEKYTDPVKYDELYNHYQEDLAIILECAQDSNQPIIELACGTGRLTIPMARKGFRMYGIDIHTGMLNHAKRKSETENLNIQFMQQDCTKLNLPINSPLIYMTGNSFQHFLTNESQDDLFTSVKKHLQSKGSFIFDTRNPILKELANVEETVERKTINNKQIVNEKHLEVYDHNTQILHCTTTSEIIENGTLIITNKDSILLRYTFPLELERLLKSNGFELVELYGSWKKTRFNKDSVSMVVHCRLKD</sequence>
<name>A0A0M0LKY2_9BACL</name>